<gene>
    <name evidence="1" type="ORF">PR048_016122</name>
</gene>
<comment type="caution">
    <text evidence="1">The sequence shown here is derived from an EMBL/GenBank/DDBJ whole genome shotgun (WGS) entry which is preliminary data.</text>
</comment>
<evidence type="ECO:0000313" key="1">
    <source>
        <dbReference type="EMBL" id="KAJ8884265.1"/>
    </source>
</evidence>
<protein>
    <recommendedName>
        <fullName evidence="3">YqaJ viral recombinase domain-containing protein</fullName>
    </recommendedName>
</protein>
<organism evidence="1 2">
    <name type="scientific">Dryococelus australis</name>
    <dbReference type="NCBI Taxonomy" id="614101"/>
    <lineage>
        <taxon>Eukaryota</taxon>
        <taxon>Metazoa</taxon>
        <taxon>Ecdysozoa</taxon>
        <taxon>Arthropoda</taxon>
        <taxon>Hexapoda</taxon>
        <taxon>Insecta</taxon>
        <taxon>Pterygota</taxon>
        <taxon>Neoptera</taxon>
        <taxon>Polyneoptera</taxon>
        <taxon>Phasmatodea</taxon>
        <taxon>Verophasmatodea</taxon>
        <taxon>Anareolatae</taxon>
        <taxon>Phasmatidae</taxon>
        <taxon>Eurycanthinae</taxon>
        <taxon>Dryococelus</taxon>
    </lineage>
</organism>
<name>A0ABQ9HIU8_9NEOP</name>
<dbReference type="InterPro" id="IPR011335">
    <property type="entry name" value="Restrct_endonuc-II-like"/>
</dbReference>
<keyword evidence="2" id="KW-1185">Reference proteome</keyword>
<proteinExistence type="predicted"/>
<reference evidence="1 2" key="1">
    <citation type="submission" date="2023-02" db="EMBL/GenBank/DDBJ databases">
        <title>LHISI_Scaffold_Assembly.</title>
        <authorList>
            <person name="Stuart O.P."/>
            <person name="Cleave R."/>
            <person name="Magrath M.J.L."/>
            <person name="Mikheyev A.S."/>
        </authorList>
    </citation>
    <scope>NUCLEOTIDE SEQUENCE [LARGE SCALE GENOMIC DNA]</scope>
    <source>
        <strain evidence="1">Daus_M_001</strain>
        <tissue evidence="1">Leg muscle</tissue>
    </source>
</reference>
<sequence>MKQLIANQLYVQNFNITKIECKNRIIGNYNRRLKHIASKTTVSPVPVAVRRVLYPNYQLHLRVAHQRINELQKEFRSGPFHVVGDHGRCQERGYFCKGRKDGEVCLVEELKAVGMWDELMSSKNLVAHHASSLVHDVSTNSVERFNSERCKFVGGKRANFLHEVGTMQYAVSLLLNITLKAIPDDLIDSDLILEVKCPFIVAHKEDDRYMYQIQVQLHITQRKMCYFVIWTPLGMLVQKIVHDMEFWKTKMVQKLNNF</sequence>
<dbReference type="EMBL" id="JARBHB010000005">
    <property type="protein sequence ID" value="KAJ8884265.1"/>
    <property type="molecule type" value="Genomic_DNA"/>
</dbReference>
<dbReference type="PANTHER" id="PTHR46609">
    <property type="entry name" value="EXONUCLEASE, PHAGE-TYPE/RECB, C-TERMINAL DOMAIN-CONTAINING PROTEIN"/>
    <property type="match status" value="1"/>
</dbReference>
<dbReference type="InterPro" id="IPR051703">
    <property type="entry name" value="NF-kappa-B_Signaling_Reg"/>
</dbReference>
<dbReference type="InterPro" id="IPR011604">
    <property type="entry name" value="PDDEXK-like_dom_sf"/>
</dbReference>
<dbReference type="Proteomes" id="UP001159363">
    <property type="component" value="Chromosome 4"/>
</dbReference>
<accession>A0ABQ9HIU8</accession>
<evidence type="ECO:0008006" key="3">
    <source>
        <dbReference type="Google" id="ProtNLM"/>
    </source>
</evidence>
<dbReference type="SUPFAM" id="SSF52980">
    <property type="entry name" value="Restriction endonuclease-like"/>
    <property type="match status" value="1"/>
</dbReference>
<dbReference type="Gene3D" id="3.90.320.10">
    <property type="match status" value="1"/>
</dbReference>
<dbReference type="PANTHER" id="PTHR46609:SF8">
    <property type="entry name" value="YQAJ VIRAL RECOMBINASE DOMAIN-CONTAINING PROTEIN"/>
    <property type="match status" value="1"/>
</dbReference>
<evidence type="ECO:0000313" key="2">
    <source>
        <dbReference type="Proteomes" id="UP001159363"/>
    </source>
</evidence>